<dbReference type="EMBL" id="ML769606">
    <property type="protein sequence ID" value="KAE9392019.1"/>
    <property type="molecule type" value="Genomic_DNA"/>
</dbReference>
<name>A0A6A4H1B5_9AGAR</name>
<evidence type="ECO:0000313" key="2">
    <source>
        <dbReference type="Proteomes" id="UP000799118"/>
    </source>
</evidence>
<dbReference type="Proteomes" id="UP000799118">
    <property type="component" value="Unassembled WGS sequence"/>
</dbReference>
<accession>A0A6A4H1B5</accession>
<keyword evidence="2" id="KW-1185">Reference proteome</keyword>
<organism evidence="1 2">
    <name type="scientific">Gymnopus androsaceus JB14</name>
    <dbReference type="NCBI Taxonomy" id="1447944"/>
    <lineage>
        <taxon>Eukaryota</taxon>
        <taxon>Fungi</taxon>
        <taxon>Dikarya</taxon>
        <taxon>Basidiomycota</taxon>
        <taxon>Agaricomycotina</taxon>
        <taxon>Agaricomycetes</taxon>
        <taxon>Agaricomycetidae</taxon>
        <taxon>Agaricales</taxon>
        <taxon>Marasmiineae</taxon>
        <taxon>Omphalotaceae</taxon>
        <taxon>Gymnopus</taxon>
    </lineage>
</organism>
<reference evidence="1" key="1">
    <citation type="journal article" date="2019" name="Environ. Microbiol.">
        <title>Fungal ecological strategies reflected in gene transcription - a case study of two litter decomposers.</title>
        <authorList>
            <person name="Barbi F."/>
            <person name="Kohler A."/>
            <person name="Barry K."/>
            <person name="Baskaran P."/>
            <person name="Daum C."/>
            <person name="Fauchery L."/>
            <person name="Ihrmark K."/>
            <person name="Kuo A."/>
            <person name="LaButti K."/>
            <person name="Lipzen A."/>
            <person name="Morin E."/>
            <person name="Grigoriev I.V."/>
            <person name="Henrissat B."/>
            <person name="Lindahl B."/>
            <person name="Martin F."/>
        </authorList>
    </citation>
    <scope>NUCLEOTIDE SEQUENCE</scope>
    <source>
        <strain evidence="1">JB14</strain>
    </source>
</reference>
<dbReference type="OrthoDB" id="3251442at2759"/>
<gene>
    <name evidence="1" type="ORF">BT96DRAFT_831184</name>
</gene>
<protein>
    <submittedName>
        <fullName evidence="1">Uncharacterized protein</fullName>
    </submittedName>
</protein>
<sequence>MSGEEITDDEISLLRHFALKVETHMSDDTFASLAFAFPSDPPASWKVTKKRAEWLARFRPVVYDCCINSCLCYVGPHAEKQVCSYFKEPRYRPDSSTPRKRFTYVPIIPRLQGYYRSLSMIDKLRYRASFKEKTNGDIHDVFDCRHYKRLKKTKVYVQGKEMPYNHFADPHDIAMGLSTDGFAP</sequence>
<evidence type="ECO:0000313" key="1">
    <source>
        <dbReference type="EMBL" id="KAE9392019.1"/>
    </source>
</evidence>
<proteinExistence type="predicted"/>
<dbReference type="AlphaFoldDB" id="A0A6A4H1B5"/>